<dbReference type="PANTHER" id="PTHR16036:SF2">
    <property type="entry name" value="TRNA ENDONUCLEASE ANKZF1"/>
    <property type="match status" value="1"/>
</dbReference>
<dbReference type="GO" id="GO:0004519">
    <property type="term" value="F:endonuclease activity"/>
    <property type="evidence" value="ECO:0007669"/>
    <property type="project" value="UniProtKB-KW"/>
</dbReference>
<feature type="region of interest" description="Disordered" evidence="11">
    <location>
        <begin position="380"/>
        <end position="401"/>
    </location>
</feature>
<keyword evidence="6 10" id="KW-0255">Endonuclease</keyword>
<feature type="domain" description="VLRF1" evidence="12">
    <location>
        <begin position="187"/>
        <end position="352"/>
    </location>
</feature>
<comment type="similarity">
    <text evidence="2 10">Belongs to the ANKZF1/VMS1 family.</text>
</comment>
<keyword evidence="5" id="KW-0677">Repeat</keyword>
<evidence type="ECO:0000256" key="5">
    <source>
        <dbReference type="ARBA" id="ARBA00022737"/>
    </source>
</evidence>
<evidence type="ECO:0000256" key="9">
    <source>
        <dbReference type="ARBA" id="ARBA00023054"/>
    </source>
</evidence>
<evidence type="ECO:0000313" key="14">
    <source>
        <dbReference type="Proteomes" id="UP001383192"/>
    </source>
</evidence>
<dbReference type="AlphaFoldDB" id="A0AAW0DX81"/>
<feature type="region of interest" description="Disordered" evidence="11">
    <location>
        <begin position="127"/>
        <end position="147"/>
    </location>
</feature>
<name>A0AAW0DX81_9AGAR</name>
<keyword evidence="14" id="KW-1185">Reference proteome</keyword>
<feature type="region of interest" description="Disordered" evidence="11">
    <location>
        <begin position="547"/>
        <end position="614"/>
    </location>
</feature>
<keyword evidence="4 10" id="KW-0540">Nuclease</keyword>
<evidence type="ECO:0000256" key="6">
    <source>
        <dbReference type="ARBA" id="ARBA00022759"/>
    </source>
</evidence>
<feature type="compositionally biased region" description="Basic and acidic residues" evidence="11">
    <location>
        <begin position="565"/>
        <end position="586"/>
    </location>
</feature>
<feature type="compositionally biased region" description="Polar residues" evidence="11">
    <location>
        <begin position="251"/>
        <end position="260"/>
    </location>
</feature>
<comment type="domain">
    <text evidence="10">The VLRF1 domain mediates binding to the 60S ribosomal subunit.</text>
</comment>
<feature type="compositionally biased region" description="Low complexity" evidence="11">
    <location>
        <begin position="131"/>
        <end position="143"/>
    </location>
</feature>
<dbReference type="Pfam" id="PF18826">
    <property type="entry name" value="bVLRF1"/>
    <property type="match status" value="1"/>
</dbReference>
<keyword evidence="3 10" id="KW-0963">Cytoplasm</keyword>
<evidence type="ECO:0000256" key="4">
    <source>
        <dbReference type="ARBA" id="ARBA00022722"/>
    </source>
</evidence>
<dbReference type="InterPro" id="IPR041175">
    <property type="entry name" value="VLRF1/Vms1"/>
</dbReference>
<keyword evidence="9" id="KW-0175">Coiled coil</keyword>
<gene>
    <name evidence="13" type="ORF">VNI00_002778</name>
</gene>
<dbReference type="PROSITE" id="PS52044">
    <property type="entry name" value="VLRF1"/>
    <property type="match status" value="1"/>
</dbReference>
<dbReference type="GO" id="GO:0036503">
    <property type="term" value="P:ERAD pathway"/>
    <property type="evidence" value="ECO:0007669"/>
    <property type="project" value="TreeGrafter"/>
</dbReference>
<evidence type="ECO:0000256" key="3">
    <source>
        <dbReference type="ARBA" id="ARBA00022490"/>
    </source>
</evidence>
<proteinExistence type="inferred from homology"/>
<protein>
    <recommendedName>
        <fullName evidence="12">VLRF1 domain-containing protein</fullName>
    </recommendedName>
</protein>
<feature type="region of interest" description="Disordered" evidence="11">
    <location>
        <begin position="483"/>
        <end position="516"/>
    </location>
</feature>
<reference evidence="13 14" key="1">
    <citation type="submission" date="2024-01" db="EMBL/GenBank/DDBJ databases">
        <title>A draft genome for a cacao thread blight-causing isolate of Paramarasmius palmivorus.</title>
        <authorList>
            <person name="Baruah I.K."/>
            <person name="Bukari Y."/>
            <person name="Amoako-Attah I."/>
            <person name="Meinhardt L.W."/>
            <person name="Bailey B.A."/>
            <person name="Cohen S.P."/>
        </authorList>
    </citation>
    <scope>NUCLEOTIDE SEQUENCE [LARGE SCALE GENOMIC DNA]</scope>
    <source>
        <strain evidence="13 14">GH-12</strain>
    </source>
</reference>
<dbReference type="InterPro" id="IPR047139">
    <property type="entry name" value="ANKZ1/VMS1"/>
</dbReference>
<feature type="compositionally biased region" description="Basic and acidic residues" evidence="11">
    <location>
        <begin position="547"/>
        <end position="557"/>
    </location>
</feature>
<evidence type="ECO:0000313" key="13">
    <source>
        <dbReference type="EMBL" id="KAK7056226.1"/>
    </source>
</evidence>
<dbReference type="GO" id="GO:0005737">
    <property type="term" value="C:cytoplasm"/>
    <property type="evidence" value="ECO:0007669"/>
    <property type="project" value="UniProtKB-SubCell"/>
</dbReference>
<evidence type="ECO:0000256" key="2">
    <source>
        <dbReference type="ARBA" id="ARBA00009262"/>
    </source>
</evidence>
<comment type="caution">
    <text evidence="13">The sequence shown here is derived from an EMBL/GenBank/DDBJ whole genome shotgun (WGS) entry which is preliminary data.</text>
</comment>
<sequence>MYYLYSLPQQLLDTLTPRNLLTSSADEEKTPEPQLQATNTVATGPRACNVCLGISFSDVEQQRAHFRTDWHRYNVKVRLNGGQPVAEQDFAQLLDGLEDSISGSESSNDSEGSSDSDAIVSLLNKHRVTSRPDSPTTSTPSVPQSAIAWFHSPPSTQIGVYRTVFPRSTPKTEYLPALKALQHKTPDGRKWAMFMVAGGHFAGAVIRVSRPEVEEEEEQGRSKKKPKGPPPNNEVLRHKTFHRYTTRRKQGGSQSLNDNAKGNAKSAGALLRRYGEQALRDDIRNLLSDWADEIDECELIFIRASGSNRKIFIDYDGCIITKGDERLRTFPFPTRRPTQSEITRCLNELTFVKVSHLTEEALRAQDEAYLASLPKPKVVPTPAPASTVQPEKPAQPKLTKEEERLQEQWARLLDMIVKGRVEPLKAFWEREGGNLAEKDINTRIPDGTGVGGRLATLLHVASHAGQDGVVTWLLEDMHADPTIKASSSDGVVDSEAEGDTKPPKGGSTAYDVARSKSTRDTFRRCAAAHPDWWDWFGAGNLPSALHKEVEDEREEKKKARRKGLKDRIKDRESKEKEKSDDTESKTPEVTVRESSSTGSRKLGGGSGDVESLAGLNAQMRAKVERERRARAAEARLLKLGGATG</sequence>
<dbReference type="EMBL" id="JAYKXP010000007">
    <property type="protein sequence ID" value="KAK7056226.1"/>
    <property type="molecule type" value="Genomic_DNA"/>
</dbReference>
<evidence type="ECO:0000256" key="1">
    <source>
        <dbReference type="ARBA" id="ARBA00004496"/>
    </source>
</evidence>
<comment type="subcellular location">
    <subcellularLocation>
        <location evidence="1">Cytoplasm</location>
    </subcellularLocation>
</comment>
<feature type="compositionally biased region" description="Basic residues" evidence="11">
    <location>
        <begin position="238"/>
        <end position="250"/>
    </location>
</feature>
<dbReference type="Proteomes" id="UP001383192">
    <property type="component" value="Unassembled WGS sequence"/>
</dbReference>
<evidence type="ECO:0000256" key="8">
    <source>
        <dbReference type="ARBA" id="ARBA00023043"/>
    </source>
</evidence>
<evidence type="ECO:0000256" key="11">
    <source>
        <dbReference type="SAM" id="MobiDB-lite"/>
    </source>
</evidence>
<feature type="region of interest" description="Disordered" evidence="11">
    <location>
        <begin position="210"/>
        <end position="264"/>
    </location>
</feature>
<evidence type="ECO:0000256" key="7">
    <source>
        <dbReference type="ARBA" id="ARBA00022801"/>
    </source>
</evidence>
<keyword evidence="7 10" id="KW-0378">Hydrolase</keyword>
<keyword evidence="8" id="KW-0040">ANK repeat</keyword>
<accession>A0AAW0DX81</accession>
<evidence type="ECO:0000256" key="10">
    <source>
        <dbReference type="PROSITE-ProRule" id="PRU01389"/>
    </source>
</evidence>
<dbReference type="PANTHER" id="PTHR16036">
    <property type="entry name" value="ANKYRIN REPEAT AND ZINC FINGER DOMAIN-CONTAINING PROTEIN 1"/>
    <property type="match status" value="1"/>
</dbReference>
<dbReference type="GO" id="GO:0016787">
    <property type="term" value="F:hydrolase activity"/>
    <property type="evidence" value="ECO:0007669"/>
    <property type="project" value="UniProtKB-KW"/>
</dbReference>
<organism evidence="13 14">
    <name type="scientific">Paramarasmius palmivorus</name>
    <dbReference type="NCBI Taxonomy" id="297713"/>
    <lineage>
        <taxon>Eukaryota</taxon>
        <taxon>Fungi</taxon>
        <taxon>Dikarya</taxon>
        <taxon>Basidiomycota</taxon>
        <taxon>Agaricomycotina</taxon>
        <taxon>Agaricomycetes</taxon>
        <taxon>Agaricomycetidae</taxon>
        <taxon>Agaricales</taxon>
        <taxon>Marasmiineae</taxon>
        <taxon>Marasmiaceae</taxon>
        <taxon>Paramarasmius</taxon>
    </lineage>
</organism>
<feature type="active site" evidence="10">
    <location>
        <position position="254"/>
    </location>
</feature>
<evidence type="ECO:0000259" key="12">
    <source>
        <dbReference type="PROSITE" id="PS52044"/>
    </source>
</evidence>